<dbReference type="SUPFAM" id="SSF50494">
    <property type="entry name" value="Trypsin-like serine proteases"/>
    <property type="match status" value="3"/>
</dbReference>
<dbReference type="AlphaFoldDB" id="A0A336LH44"/>
<dbReference type="InterPro" id="IPR043504">
    <property type="entry name" value="Peptidase_S1_PA_chymotrypsin"/>
</dbReference>
<accession>A0A336LH44</accession>
<feature type="region of interest" description="Disordered" evidence="2">
    <location>
        <begin position="603"/>
        <end position="626"/>
    </location>
</feature>
<reference evidence="5" key="2">
    <citation type="submission" date="2018-07" db="EMBL/GenBank/DDBJ databases">
        <authorList>
            <person name="Quirk P.G."/>
            <person name="Krulwich T.A."/>
        </authorList>
    </citation>
    <scope>NUCLEOTIDE SEQUENCE</scope>
</reference>
<feature type="domain" description="Peptidase S1" evidence="3">
    <location>
        <begin position="1"/>
        <end position="284"/>
    </location>
</feature>
<evidence type="ECO:0000256" key="1">
    <source>
        <dbReference type="ARBA" id="ARBA00024195"/>
    </source>
</evidence>
<reference evidence="4" key="1">
    <citation type="submission" date="2018-04" db="EMBL/GenBank/DDBJ databases">
        <authorList>
            <person name="Go L.Y."/>
            <person name="Mitchell J.A."/>
        </authorList>
    </citation>
    <scope>NUCLEOTIDE SEQUENCE</scope>
    <source>
        <tissue evidence="4">Whole organism</tissue>
    </source>
</reference>
<dbReference type="Pfam" id="PF00089">
    <property type="entry name" value="Trypsin"/>
    <property type="match status" value="2"/>
</dbReference>
<gene>
    <name evidence="5" type="primary">CSON012546</name>
</gene>
<dbReference type="PANTHER" id="PTHR24260">
    <property type="match status" value="1"/>
</dbReference>
<dbReference type="OMA" id="FRESSMQ"/>
<dbReference type="GO" id="GO:0004252">
    <property type="term" value="F:serine-type endopeptidase activity"/>
    <property type="evidence" value="ECO:0007669"/>
    <property type="project" value="InterPro"/>
</dbReference>
<dbReference type="EMBL" id="UFQS01000005">
    <property type="protein sequence ID" value="SSW96935.1"/>
    <property type="molecule type" value="Genomic_DNA"/>
</dbReference>
<protein>
    <submittedName>
        <fullName evidence="5">CSON012546 protein</fullName>
    </submittedName>
</protein>
<dbReference type="InterPro" id="IPR009003">
    <property type="entry name" value="Peptidase_S1_PA"/>
</dbReference>
<organism evidence="5">
    <name type="scientific">Culicoides sonorensis</name>
    <name type="common">Biting midge</name>
    <dbReference type="NCBI Taxonomy" id="179676"/>
    <lineage>
        <taxon>Eukaryota</taxon>
        <taxon>Metazoa</taxon>
        <taxon>Ecdysozoa</taxon>
        <taxon>Arthropoda</taxon>
        <taxon>Hexapoda</taxon>
        <taxon>Insecta</taxon>
        <taxon>Pterygota</taxon>
        <taxon>Neoptera</taxon>
        <taxon>Endopterygota</taxon>
        <taxon>Diptera</taxon>
        <taxon>Nematocera</taxon>
        <taxon>Chironomoidea</taxon>
        <taxon>Ceratopogonidae</taxon>
        <taxon>Ceratopogoninae</taxon>
        <taxon>Culicoides</taxon>
        <taxon>Monoculicoides</taxon>
    </lineage>
</organism>
<name>A0A336LH44_CULSO</name>
<sequence>MKSVKVKNEDYTDGDLDLETLETPTDFSACYGYKIYEFDEIYKKTYRGKGKTVDNDKCSQQFTIEEVIKHPLYRKSFKHYDIGLIKLNGTVINIPQKLKTYDGKIYETKEEYFHPLYKNDQVYNDVALIEVETEIEFSDRIHPGCIYFQRDLEDVDEFEIINKGIRQNLDNWIETPYNENPTKDFVSSRAKRLNQTYCSTFLKTKGVEFEEGQFCYGNLDLHLIPGICEAANGAPILRGLYHNHLGEIPFIFGLQTRSDNCGFGSPEIATRLSHYIDWIDSIISLANLKTCVLPSGATSTCKKYEECPQLKRDIEDGMIDGYSEFVCAEDKKLVCCPESRKANNVYDFEGQIFVNHFVLISVTLNWKINCPNLYDKLIEGDLKVYHSNWPNFPHNAYFALIGYKNSDERYCEGSLITNRHVLSSSECVNENTDYDTVILGNESSKYFDIANVVTNEKFISLITLVQNVSFSKEIFPVCLWLDPTKVPITDYFTILNSKKTDVHLKYHVSQCKEKLQNKSVITDGQSCLEINGDCSDTGNLVYFEKVNRKDIPHLVGILFNIDMGCNEFGFSQNTSGTHVIPYTQIASQVDWILSNIEEQPIKKSNYERPEFTAPKYLPPSTERKKN</sequence>
<dbReference type="EMBL" id="UFQT01000005">
    <property type="protein sequence ID" value="SSX17322.1"/>
    <property type="molecule type" value="Genomic_DNA"/>
</dbReference>
<dbReference type="PANTHER" id="PTHR24260:SF147">
    <property type="entry name" value="EG:BACR7A4.3 PROTEIN-RELATED"/>
    <property type="match status" value="1"/>
</dbReference>
<dbReference type="Gene3D" id="2.40.10.10">
    <property type="entry name" value="Trypsin-like serine proteases"/>
    <property type="match status" value="3"/>
</dbReference>
<evidence type="ECO:0000259" key="3">
    <source>
        <dbReference type="PROSITE" id="PS50240"/>
    </source>
</evidence>
<evidence type="ECO:0000256" key="2">
    <source>
        <dbReference type="SAM" id="MobiDB-lite"/>
    </source>
</evidence>
<evidence type="ECO:0000313" key="4">
    <source>
        <dbReference type="EMBL" id="SSW96935.1"/>
    </source>
</evidence>
<dbReference type="GO" id="GO:0006508">
    <property type="term" value="P:proteolysis"/>
    <property type="evidence" value="ECO:0007669"/>
    <property type="project" value="InterPro"/>
</dbReference>
<dbReference type="InterPro" id="IPR001254">
    <property type="entry name" value="Trypsin_dom"/>
</dbReference>
<proteinExistence type="inferred from homology"/>
<dbReference type="InterPro" id="IPR051333">
    <property type="entry name" value="CLIP_Serine_Protease"/>
</dbReference>
<comment type="similarity">
    <text evidence="1">Belongs to the peptidase S1 family. CLIP subfamily.</text>
</comment>
<dbReference type="VEuPathDB" id="VectorBase:CSON012546"/>
<dbReference type="PROSITE" id="PS50240">
    <property type="entry name" value="TRYPSIN_DOM"/>
    <property type="match status" value="1"/>
</dbReference>
<evidence type="ECO:0000313" key="5">
    <source>
        <dbReference type="EMBL" id="SSX17322.1"/>
    </source>
</evidence>